<reference evidence="4" key="1">
    <citation type="submission" date="2023-03" db="EMBL/GenBank/DDBJ databases">
        <title>Massive genome expansion in bonnet fungi (Mycena s.s.) driven by repeated elements and novel gene families across ecological guilds.</title>
        <authorList>
            <consortium name="Lawrence Berkeley National Laboratory"/>
            <person name="Harder C.B."/>
            <person name="Miyauchi S."/>
            <person name="Viragh M."/>
            <person name="Kuo A."/>
            <person name="Thoen E."/>
            <person name="Andreopoulos B."/>
            <person name="Lu D."/>
            <person name="Skrede I."/>
            <person name="Drula E."/>
            <person name="Henrissat B."/>
            <person name="Morin E."/>
            <person name="Kohler A."/>
            <person name="Barry K."/>
            <person name="LaButti K."/>
            <person name="Morin E."/>
            <person name="Salamov A."/>
            <person name="Lipzen A."/>
            <person name="Mereny Z."/>
            <person name="Hegedus B."/>
            <person name="Baldrian P."/>
            <person name="Stursova M."/>
            <person name="Weitz H."/>
            <person name="Taylor A."/>
            <person name="Grigoriev I.V."/>
            <person name="Nagy L.G."/>
            <person name="Martin F."/>
            <person name="Kauserud H."/>
        </authorList>
    </citation>
    <scope>NUCLEOTIDE SEQUENCE</scope>
    <source>
        <strain evidence="4">9144</strain>
    </source>
</reference>
<protein>
    <submittedName>
        <fullName evidence="4">Uncharacterized protein</fullName>
    </submittedName>
</protein>
<evidence type="ECO:0000256" key="3">
    <source>
        <dbReference type="SAM" id="SignalP"/>
    </source>
</evidence>
<dbReference type="EMBL" id="JARJCW010000065">
    <property type="protein sequence ID" value="KAJ7200007.1"/>
    <property type="molecule type" value="Genomic_DNA"/>
</dbReference>
<proteinExistence type="predicted"/>
<keyword evidence="3" id="KW-0732">Signal</keyword>
<dbReference type="AlphaFoldDB" id="A0AAD6V0U9"/>
<evidence type="ECO:0000256" key="1">
    <source>
        <dbReference type="SAM" id="MobiDB-lite"/>
    </source>
</evidence>
<gene>
    <name evidence="4" type="ORF">GGX14DRAFT_401013</name>
</gene>
<sequence length="325" mass="36159">MFFSCCACLPAAIPVAMLRSLWVSDSAAYPSSSHHRQFCYNSPSARFNAAVFPCSTNWASEYEAHSNTATSTFELAYTTVYFVVTSGCLALTYGWLISPAFFRYHLLLTLWSPPRKHRWSWTFMTERRQRQRQELIRARPQTLFVAAFHCHTIAITVTPETSIEDVHSVLQRRGALPDWAPAQRPYFFAPLDLRRSRLNSLSTLQLRIRLPGGSSKTAASTSAGGDQSASGSGASRKSTRTRDNRPFEALFAEERLDEDGNPSSTTAAAPQRKRKRKSTQAHRHDANKSSDASDDDFSGTDRDDGSGSESDNDEDARVSNAEVAD</sequence>
<dbReference type="Proteomes" id="UP001219525">
    <property type="component" value="Unassembled WGS sequence"/>
</dbReference>
<organism evidence="4 5">
    <name type="scientific">Mycena pura</name>
    <dbReference type="NCBI Taxonomy" id="153505"/>
    <lineage>
        <taxon>Eukaryota</taxon>
        <taxon>Fungi</taxon>
        <taxon>Dikarya</taxon>
        <taxon>Basidiomycota</taxon>
        <taxon>Agaricomycotina</taxon>
        <taxon>Agaricomycetes</taxon>
        <taxon>Agaricomycetidae</taxon>
        <taxon>Agaricales</taxon>
        <taxon>Marasmiineae</taxon>
        <taxon>Mycenaceae</taxon>
        <taxon>Mycena</taxon>
    </lineage>
</organism>
<feature type="compositionally biased region" description="Low complexity" evidence="1">
    <location>
        <begin position="212"/>
        <end position="235"/>
    </location>
</feature>
<name>A0AAD6V0U9_9AGAR</name>
<evidence type="ECO:0000256" key="2">
    <source>
        <dbReference type="SAM" id="Phobius"/>
    </source>
</evidence>
<feature type="chain" id="PRO_5042119689" evidence="3">
    <location>
        <begin position="19"/>
        <end position="325"/>
    </location>
</feature>
<feature type="region of interest" description="Disordered" evidence="1">
    <location>
        <begin position="212"/>
        <end position="325"/>
    </location>
</feature>
<evidence type="ECO:0000313" key="5">
    <source>
        <dbReference type="Proteomes" id="UP001219525"/>
    </source>
</evidence>
<accession>A0AAD6V0U9</accession>
<keyword evidence="2" id="KW-0812">Transmembrane</keyword>
<feature type="compositionally biased region" description="Basic residues" evidence="1">
    <location>
        <begin position="271"/>
        <end position="281"/>
    </location>
</feature>
<feature type="signal peptide" evidence="3">
    <location>
        <begin position="1"/>
        <end position="18"/>
    </location>
</feature>
<evidence type="ECO:0000313" key="4">
    <source>
        <dbReference type="EMBL" id="KAJ7200007.1"/>
    </source>
</evidence>
<keyword evidence="2" id="KW-0472">Membrane</keyword>
<comment type="caution">
    <text evidence="4">The sequence shown here is derived from an EMBL/GenBank/DDBJ whole genome shotgun (WGS) entry which is preliminary data.</text>
</comment>
<keyword evidence="2" id="KW-1133">Transmembrane helix</keyword>
<keyword evidence="5" id="KW-1185">Reference proteome</keyword>
<feature type="transmembrane region" description="Helical" evidence="2">
    <location>
        <begin position="75"/>
        <end position="96"/>
    </location>
</feature>